<evidence type="ECO:0000313" key="3">
    <source>
        <dbReference type="Proteomes" id="UP000424527"/>
    </source>
</evidence>
<keyword evidence="1" id="KW-1133">Transmembrane helix</keyword>
<dbReference type="Gene3D" id="1.25.40.10">
    <property type="entry name" value="Tetratricopeptide repeat domain"/>
    <property type="match status" value="1"/>
</dbReference>
<sequence>MAAESGYTAAQFNVAYLCEQNTFGFLDPDFASDCMWRYYNLTIQSKNPEPYALIRMGDLLYEGHDDRQKDLFSAAEMYTQAALRNEPSELYLADNSVLLSTLYKRCRDSEDTDSYLPCSLALFNVSLQSLQKDYSAAIKFSIAVAVVAAPTIIFIVLARKVKKMGCLAGGRKESCASCECTAEAKRGNSLREQWELDSFVGYTAEAQHGGADKVQYPMVPWSHRGRAVRDAERSE</sequence>
<dbReference type="SUPFAM" id="SSF81901">
    <property type="entry name" value="HCP-like"/>
    <property type="match status" value="1"/>
</dbReference>
<keyword evidence="3" id="KW-1185">Reference proteome</keyword>
<dbReference type="EMBL" id="REGW02000006">
    <property type="protein sequence ID" value="KAE8295067.1"/>
    <property type="molecule type" value="Genomic_DNA"/>
</dbReference>
<dbReference type="InterPro" id="IPR042756">
    <property type="entry name" value="Sel-1L3"/>
</dbReference>
<proteinExistence type="predicted"/>
<keyword evidence="1" id="KW-0812">Transmembrane</keyword>
<evidence type="ECO:0000313" key="2">
    <source>
        <dbReference type="EMBL" id="KAE8295067.1"/>
    </source>
</evidence>
<reference evidence="2 3" key="1">
    <citation type="submission" date="2019-07" db="EMBL/GenBank/DDBJ databases">
        <title>Chromosome genome assembly for large yellow croaker.</title>
        <authorList>
            <person name="Xiao S."/>
        </authorList>
    </citation>
    <scope>NUCLEOTIDE SEQUENCE [LARGE SCALE GENOMIC DNA]</scope>
    <source>
        <strain evidence="2">JMULYC20181020</strain>
        <tissue evidence="2">Muscle</tissue>
    </source>
</reference>
<comment type="caution">
    <text evidence="2">The sequence shown here is derived from an EMBL/GenBank/DDBJ whole genome shotgun (WGS) entry which is preliminary data.</text>
</comment>
<accession>A0A6G0IUQ5</accession>
<protein>
    <submittedName>
        <fullName evidence="2">Uncharacterized protein</fullName>
    </submittedName>
</protein>
<dbReference type="PANTHER" id="PTHR44444:SF4">
    <property type="entry name" value="PROTEIN SEL-1 HOMOLOG 3 ISOFORM X1"/>
    <property type="match status" value="1"/>
</dbReference>
<dbReference type="InterPro" id="IPR011990">
    <property type="entry name" value="TPR-like_helical_dom_sf"/>
</dbReference>
<keyword evidence="1" id="KW-0472">Membrane</keyword>
<dbReference type="PANTHER" id="PTHR44444">
    <property type="entry name" value="PROTEIN SEL-1 HOMOLOG 3"/>
    <property type="match status" value="1"/>
</dbReference>
<organism evidence="2 3">
    <name type="scientific">Larimichthys crocea</name>
    <name type="common">Large yellow croaker</name>
    <name type="synonym">Pseudosciaena crocea</name>
    <dbReference type="NCBI Taxonomy" id="215358"/>
    <lineage>
        <taxon>Eukaryota</taxon>
        <taxon>Metazoa</taxon>
        <taxon>Chordata</taxon>
        <taxon>Craniata</taxon>
        <taxon>Vertebrata</taxon>
        <taxon>Euteleostomi</taxon>
        <taxon>Actinopterygii</taxon>
        <taxon>Neopterygii</taxon>
        <taxon>Teleostei</taxon>
        <taxon>Neoteleostei</taxon>
        <taxon>Acanthomorphata</taxon>
        <taxon>Eupercaria</taxon>
        <taxon>Sciaenidae</taxon>
        <taxon>Larimichthys</taxon>
    </lineage>
</organism>
<name>A0A6G0IUQ5_LARCR</name>
<evidence type="ECO:0000256" key="1">
    <source>
        <dbReference type="SAM" id="Phobius"/>
    </source>
</evidence>
<dbReference type="AlphaFoldDB" id="A0A6G0IUQ5"/>
<gene>
    <name evidence="2" type="ORF">D5F01_LYC05992</name>
</gene>
<dbReference type="Proteomes" id="UP000424527">
    <property type="component" value="Unassembled WGS sequence"/>
</dbReference>
<feature type="transmembrane region" description="Helical" evidence="1">
    <location>
        <begin position="136"/>
        <end position="157"/>
    </location>
</feature>